<sequence>MQVKSIGKFVCTSSSSVLYAKEDNIGSVEDLVFAMGEHDDEELQRAFRMSLQAAPDAKRSKPRDNPGTAESPEASDRRIQRELRAAAAEQRRGALLGLTNLSSSQSLDTKGASTPSLASEPRTVCKGTDRSEGPVSLRDAAEKMNPGKRRVEGNRQQLPITVAERLHTMVFGVQQVSREVLAQWCHQGFRFSPDQDTSLGLVQREGGPCGVLAPIQALVLKYLLFVFEDDTGSDQKGKAADASLPTKVGKGVHSEVLDSKLVFSHAQRTRALVYAIGETLWRAGGRKKATVAMLDIPAIYIDRNFKEEEQDEVRKAVAKALEGVCLDSGKELHRLVRFCDVTSISSLHQQLQNLLPGFRSPMGALLLLFSALLSRGLDAVQADRDDPDQPLVTTPFGHASQEIVNLLLCGHAVPNVFDGNMDMGGGMCLKGIPTSVEVGFLTLLESLNLCKVGQHLKCPKWPIWVIGSESHYSILFAFTPTVQEESEFDNREMLVRQAFDAQDQSGGGGFITAEALQQILPDLNIEFSQDVLNTLCSSDIVVWNDLWQALLQLDKSKGGLKDSCNTLRRRQFDVYHFNGIAKTVPTIGNVSHQRPRLTKIEVSVPPKWTPDVVLAEEFKASGGDMSQEASDSGASHPEPAQHAPLVDCIRTRWQRATCHWTGDAPSIV</sequence>
<name>A0ACB8HMH6_9BRYO</name>
<protein>
    <submittedName>
        <fullName evidence="1">Uncharacterized protein</fullName>
    </submittedName>
</protein>
<reference evidence="2" key="1">
    <citation type="journal article" date="2022" name="New Phytol.">
        <title>Phylogenomic structure and speciation in an emerging model: the Sphagnum magellanicum complex (Bryophyta).</title>
        <authorList>
            <person name="Shaw A.J."/>
            <person name="Piatkowski B."/>
            <person name="Duffy A.M."/>
            <person name="Aguero B."/>
            <person name="Imwattana K."/>
            <person name="Nieto-Lugilde M."/>
            <person name="Healey A."/>
            <person name="Weston D.J."/>
            <person name="Patel M.N."/>
            <person name="Schmutz J."/>
            <person name="Grimwood J."/>
            <person name="Yavitt J.B."/>
            <person name="Hassel K."/>
            <person name="Stenoien H.K."/>
            <person name="Flatberg K.I."/>
            <person name="Bickford C.P."/>
            <person name="Hicks K.A."/>
        </authorList>
    </citation>
    <scope>NUCLEOTIDE SEQUENCE [LARGE SCALE GENOMIC DNA]</scope>
</reference>
<dbReference type="Proteomes" id="UP000828922">
    <property type="component" value="Linkage Group LG07"/>
</dbReference>
<proteinExistence type="predicted"/>
<dbReference type="EMBL" id="CM038913">
    <property type="protein sequence ID" value="KAH9557425.1"/>
    <property type="molecule type" value="Genomic_DNA"/>
</dbReference>
<accession>A0ACB8HMH6</accession>
<evidence type="ECO:0000313" key="2">
    <source>
        <dbReference type="Proteomes" id="UP000828922"/>
    </source>
</evidence>
<comment type="caution">
    <text evidence="1">The sequence shown here is derived from an EMBL/GenBank/DDBJ whole genome shotgun (WGS) entry which is preliminary data.</text>
</comment>
<evidence type="ECO:0000313" key="1">
    <source>
        <dbReference type="EMBL" id="KAH9557425.1"/>
    </source>
</evidence>
<organism evidence="1 2">
    <name type="scientific">Sphagnum magellanicum</name>
    <dbReference type="NCBI Taxonomy" id="128215"/>
    <lineage>
        <taxon>Eukaryota</taxon>
        <taxon>Viridiplantae</taxon>
        <taxon>Streptophyta</taxon>
        <taxon>Embryophyta</taxon>
        <taxon>Bryophyta</taxon>
        <taxon>Sphagnophytina</taxon>
        <taxon>Sphagnopsida</taxon>
        <taxon>Sphagnales</taxon>
        <taxon>Sphagnaceae</taxon>
        <taxon>Sphagnum</taxon>
    </lineage>
</organism>
<keyword evidence="2" id="KW-1185">Reference proteome</keyword>
<gene>
    <name evidence="1" type="ORF">CY35_07G083700</name>
</gene>